<accession>A0A5J4P192</accession>
<name>A0A5J4P192_9TREM</name>
<evidence type="ECO:0000313" key="1">
    <source>
        <dbReference type="EMBL" id="KAA3681459.1"/>
    </source>
</evidence>
<protein>
    <submittedName>
        <fullName evidence="1">Uncharacterized protein</fullName>
    </submittedName>
</protein>
<dbReference type="InterPro" id="IPR029044">
    <property type="entry name" value="Nucleotide-diphossugar_trans"/>
</dbReference>
<proteinExistence type="predicted"/>
<dbReference type="AlphaFoldDB" id="A0A5J4P192"/>
<reference evidence="1 2" key="1">
    <citation type="journal article" date="2019" name="Gigascience">
        <title>Whole-genome sequence of the oriental lung fluke Paragonimus westermani.</title>
        <authorList>
            <person name="Oey H."/>
            <person name="Zakrzewski M."/>
            <person name="Narain K."/>
            <person name="Devi K.R."/>
            <person name="Agatsuma T."/>
            <person name="Nawaratna S."/>
            <person name="Gobert G.N."/>
            <person name="Jones M.K."/>
            <person name="Ragan M.A."/>
            <person name="McManus D.P."/>
            <person name="Krause L."/>
        </authorList>
    </citation>
    <scope>NUCLEOTIDE SEQUENCE [LARGE SCALE GENOMIC DNA]</scope>
    <source>
        <strain evidence="1 2">IND2009</strain>
    </source>
</reference>
<sequence length="127" mass="14431">MLCSLFCTHLIYRLMANKIPVTRSDPMVSKFRMLPHNPSPASSVDFRSRILAFSKTRHRLDGLNSLNFSVIQSSFIKRVRNKTLEAWPETDGYSKGMTRVHHIQIDLGDAPSWLTSNASPTNQQTIV</sequence>
<organism evidence="1 2">
    <name type="scientific">Paragonimus westermani</name>
    <dbReference type="NCBI Taxonomy" id="34504"/>
    <lineage>
        <taxon>Eukaryota</taxon>
        <taxon>Metazoa</taxon>
        <taxon>Spiralia</taxon>
        <taxon>Lophotrochozoa</taxon>
        <taxon>Platyhelminthes</taxon>
        <taxon>Trematoda</taxon>
        <taxon>Digenea</taxon>
        <taxon>Plagiorchiida</taxon>
        <taxon>Troglotremata</taxon>
        <taxon>Troglotrematidae</taxon>
        <taxon>Paragonimus</taxon>
    </lineage>
</organism>
<comment type="caution">
    <text evidence="1">The sequence shown here is derived from an EMBL/GenBank/DDBJ whole genome shotgun (WGS) entry which is preliminary data.</text>
</comment>
<dbReference type="Gene3D" id="3.90.550.10">
    <property type="entry name" value="Spore Coat Polysaccharide Biosynthesis Protein SpsA, Chain A"/>
    <property type="match status" value="1"/>
</dbReference>
<keyword evidence="2" id="KW-1185">Reference proteome</keyword>
<dbReference type="Proteomes" id="UP000324629">
    <property type="component" value="Unassembled WGS sequence"/>
</dbReference>
<dbReference type="EMBL" id="QNGE01000198">
    <property type="protein sequence ID" value="KAA3681459.1"/>
    <property type="molecule type" value="Genomic_DNA"/>
</dbReference>
<gene>
    <name evidence="1" type="ORF">DEA37_0001828</name>
</gene>
<evidence type="ECO:0000313" key="2">
    <source>
        <dbReference type="Proteomes" id="UP000324629"/>
    </source>
</evidence>